<evidence type="ECO:0000256" key="3">
    <source>
        <dbReference type="ARBA" id="ARBA00023295"/>
    </source>
</evidence>
<feature type="domain" description="Glycoside hydrolase family 2 immunoglobulin-like beta-sandwich" evidence="4">
    <location>
        <begin position="207"/>
        <end position="295"/>
    </location>
</feature>
<dbReference type="GO" id="GO:0004553">
    <property type="term" value="F:hydrolase activity, hydrolyzing O-glycosyl compounds"/>
    <property type="evidence" value="ECO:0007669"/>
    <property type="project" value="InterPro"/>
</dbReference>
<dbReference type="OrthoDB" id="9762066at2"/>
<dbReference type="PRINTS" id="PR00132">
    <property type="entry name" value="GLHYDRLASE2"/>
</dbReference>
<keyword evidence="2 7" id="KW-0378">Hydrolase</keyword>
<reference evidence="7 8" key="1">
    <citation type="submission" date="2016-02" db="EMBL/GenBank/DDBJ databases">
        <title>Comparison of Clostridium stercorarium subspecies using comparative genomics and transcriptomics.</title>
        <authorList>
            <person name="Schellenberg J."/>
            <person name="Thallinger G."/>
            <person name="Levin D.B."/>
            <person name="Zhang X."/>
            <person name="Alvare G."/>
            <person name="Fristensky B."/>
            <person name="Sparling R."/>
        </authorList>
    </citation>
    <scope>NUCLEOTIDE SEQUENCE [LARGE SCALE GENOMIC DNA]</scope>
    <source>
        <strain evidence="7 8">DSM 2910</strain>
    </source>
</reference>
<dbReference type="Pfam" id="PF02837">
    <property type="entry name" value="Glyco_hydro_2_N"/>
    <property type="match status" value="1"/>
</dbReference>
<dbReference type="InterPro" id="IPR006101">
    <property type="entry name" value="Glyco_hydro_2"/>
</dbReference>
<name>A0A1B1YDA4_THEST</name>
<comment type="similarity">
    <text evidence="1">Belongs to the glycosyl hydrolase 2 family.</text>
</comment>
<dbReference type="PROSITE" id="PS00608">
    <property type="entry name" value="GLYCOSYL_HYDROL_F2_2"/>
    <property type="match status" value="1"/>
</dbReference>
<evidence type="ECO:0000313" key="7">
    <source>
        <dbReference type="EMBL" id="ANW98744.1"/>
    </source>
</evidence>
<evidence type="ECO:0000259" key="6">
    <source>
        <dbReference type="Pfam" id="PF02837"/>
    </source>
</evidence>
<accession>A0A1B1YDA4</accession>
<dbReference type="AlphaFoldDB" id="A0A1B1YDA4"/>
<dbReference type="Gene3D" id="3.20.20.80">
    <property type="entry name" value="Glycosidases"/>
    <property type="match status" value="1"/>
</dbReference>
<evidence type="ECO:0000259" key="4">
    <source>
        <dbReference type="Pfam" id="PF00703"/>
    </source>
</evidence>
<dbReference type="InterPro" id="IPR008979">
    <property type="entry name" value="Galactose-bd-like_sf"/>
</dbReference>
<dbReference type="Pfam" id="PF00703">
    <property type="entry name" value="Glyco_hydro_2"/>
    <property type="match status" value="1"/>
</dbReference>
<feature type="domain" description="Glycoside hydrolase family 2 catalytic" evidence="5">
    <location>
        <begin position="300"/>
        <end position="592"/>
    </location>
</feature>
<proteinExistence type="inferred from homology"/>
<dbReference type="InterPro" id="IPR023232">
    <property type="entry name" value="Glyco_hydro_2_AS"/>
</dbReference>
<evidence type="ECO:0000256" key="1">
    <source>
        <dbReference type="ARBA" id="ARBA00007401"/>
    </source>
</evidence>
<dbReference type="RefSeq" id="WP_015359067.1">
    <property type="nucleotide sequence ID" value="NZ_CP014672.1"/>
</dbReference>
<dbReference type="SUPFAM" id="SSF51445">
    <property type="entry name" value="(Trans)glycosidases"/>
    <property type="match status" value="1"/>
</dbReference>
<dbReference type="InterPro" id="IPR017853">
    <property type="entry name" value="GH"/>
</dbReference>
<dbReference type="InterPro" id="IPR006103">
    <property type="entry name" value="Glyco_hydro_2_cat"/>
</dbReference>
<dbReference type="InterPro" id="IPR051913">
    <property type="entry name" value="GH2_Domain-Containing"/>
</dbReference>
<dbReference type="PANTHER" id="PTHR42732:SF1">
    <property type="entry name" value="BETA-MANNOSIDASE"/>
    <property type="match status" value="1"/>
</dbReference>
<dbReference type="Gene3D" id="2.60.40.10">
    <property type="entry name" value="Immunoglobulins"/>
    <property type="match status" value="1"/>
</dbReference>
<dbReference type="EMBL" id="CP014672">
    <property type="protein sequence ID" value="ANW98744.1"/>
    <property type="molecule type" value="Genomic_DNA"/>
</dbReference>
<dbReference type="PANTHER" id="PTHR42732">
    <property type="entry name" value="BETA-GALACTOSIDASE"/>
    <property type="match status" value="1"/>
</dbReference>
<keyword evidence="3" id="KW-0326">Glycosidase</keyword>
<evidence type="ECO:0000313" key="8">
    <source>
        <dbReference type="Proteomes" id="UP000092971"/>
    </source>
</evidence>
<dbReference type="Proteomes" id="UP000092971">
    <property type="component" value="Chromosome"/>
</dbReference>
<evidence type="ECO:0000256" key="2">
    <source>
        <dbReference type="ARBA" id="ARBA00022801"/>
    </source>
</evidence>
<dbReference type="Pfam" id="PF02836">
    <property type="entry name" value="Glyco_hydro_2_C"/>
    <property type="match status" value="1"/>
</dbReference>
<dbReference type="SUPFAM" id="SSF49785">
    <property type="entry name" value="Galactose-binding domain-like"/>
    <property type="match status" value="1"/>
</dbReference>
<evidence type="ECO:0000259" key="5">
    <source>
        <dbReference type="Pfam" id="PF02836"/>
    </source>
</evidence>
<dbReference type="InterPro" id="IPR006104">
    <property type="entry name" value="Glyco_hydro_2_N"/>
</dbReference>
<organism evidence="7 8">
    <name type="scientific">Thermoclostridium stercorarium subsp. thermolacticum DSM 2910</name>
    <dbReference type="NCBI Taxonomy" id="1121336"/>
    <lineage>
        <taxon>Bacteria</taxon>
        <taxon>Bacillati</taxon>
        <taxon>Bacillota</taxon>
        <taxon>Clostridia</taxon>
        <taxon>Eubacteriales</taxon>
        <taxon>Oscillospiraceae</taxon>
        <taxon>Thermoclostridium</taxon>
    </lineage>
</organism>
<dbReference type="SUPFAM" id="SSF49303">
    <property type="entry name" value="beta-Galactosidase/glucuronidase domain"/>
    <property type="match status" value="1"/>
</dbReference>
<feature type="domain" description="Glycosyl hydrolases family 2 sugar binding" evidence="6">
    <location>
        <begin position="41"/>
        <end position="203"/>
    </location>
</feature>
<dbReference type="Gene3D" id="2.60.120.260">
    <property type="entry name" value="Galactose-binding domain-like"/>
    <property type="match status" value="1"/>
</dbReference>
<protein>
    <submittedName>
        <fullName evidence="7">Glycosyl hydrolase family 2</fullName>
    </submittedName>
</protein>
<gene>
    <name evidence="7" type="ORF">CSTERTH_06740</name>
</gene>
<dbReference type="GO" id="GO:0005975">
    <property type="term" value="P:carbohydrate metabolic process"/>
    <property type="evidence" value="ECO:0007669"/>
    <property type="project" value="InterPro"/>
</dbReference>
<dbReference type="InterPro" id="IPR013783">
    <property type="entry name" value="Ig-like_fold"/>
</dbReference>
<dbReference type="InterPro" id="IPR036156">
    <property type="entry name" value="Beta-gal/glucu_dom_sf"/>
</dbReference>
<sequence length="593" mass="69093">MDTKHVGNFTQNIHDEDYEIPYLSKMVTASDMIIDTGREKESLNGYWNFQIDQYDTCIRSKWYEEKYKNENGMYLPVDFDFDRWGTIKVPSCWNTQKERFYYYEGPAVYTRTFRYVNKGEKRVFLKFGAANYEAKVFLNRKYIGMHRGGSTPFYFEVTGMLEENNRLLVVVDNTRKKEAVPARNTDWFNYGGIYRDVELIRLPETFIKDFYISLVPDSGFKKIRVVLEIDGPEKNGMARLEIPKLNLYKEMECVDGKADVIINAEPELWSPEKPRLYDVKVSYLSDTIQDRIGFREIKADKNGIYLNGKKIFLKGVCAHEESVINGKAVTDDEIIENFKLAKEMNCNFMRLAHYPHTERAAKIADRMGILLWEEIPVYWAIDFSNPDTYKNAENQLTELIKRDRNRASVIIWSVGNENADTDERLQFMSSLAKKAKEVDPSRLVSAACLVDHSELKIKDRLVDYLDIIGINEYYGWYAPDFNDLIKVFNNSNPQKPVVITEFGADALKGARGTVNDLGTEDCQMHIYKMQTETLGKIPYIHGTSPWILYDFRCPRRTSALQLEYNRKGLLSEDKTYKKPAFYVMKEFYASIKD</sequence>
<dbReference type="InterPro" id="IPR006102">
    <property type="entry name" value="Ig-like_GH2"/>
</dbReference>